<keyword evidence="1" id="KW-0472">Membrane</keyword>
<dbReference type="InterPro" id="IPR050650">
    <property type="entry name" value="Type-II_Cytokine-TF_Rcpt"/>
</dbReference>
<dbReference type="Proteomes" id="UP000245119">
    <property type="component" value="Linkage Group LG10"/>
</dbReference>
<organism evidence="3 4">
    <name type="scientific">Pomacea canaliculata</name>
    <name type="common">Golden apple snail</name>
    <dbReference type="NCBI Taxonomy" id="400727"/>
    <lineage>
        <taxon>Eukaryota</taxon>
        <taxon>Metazoa</taxon>
        <taxon>Spiralia</taxon>
        <taxon>Lophotrochozoa</taxon>
        <taxon>Mollusca</taxon>
        <taxon>Gastropoda</taxon>
        <taxon>Caenogastropoda</taxon>
        <taxon>Architaenioglossa</taxon>
        <taxon>Ampullarioidea</taxon>
        <taxon>Ampullariidae</taxon>
        <taxon>Pomacea</taxon>
    </lineage>
</organism>
<feature type="domain" description="Fibronectin type-III" evidence="2">
    <location>
        <begin position="606"/>
        <end position="706"/>
    </location>
</feature>
<keyword evidence="1" id="KW-0812">Transmembrane</keyword>
<feature type="domain" description="Fibronectin type-III" evidence="2">
    <location>
        <begin position="117"/>
        <end position="197"/>
    </location>
</feature>
<accession>A0A2T7NRS2</accession>
<evidence type="ECO:0000313" key="4">
    <source>
        <dbReference type="Proteomes" id="UP000245119"/>
    </source>
</evidence>
<dbReference type="SMART" id="SM00060">
    <property type="entry name" value="FN3"/>
    <property type="match status" value="4"/>
</dbReference>
<dbReference type="OrthoDB" id="6219093at2759"/>
<dbReference type="PANTHER" id="PTHR20859:SF84">
    <property type="entry name" value="INTERFERON ALPHA_BETA RECEPTOR 2"/>
    <property type="match status" value="1"/>
</dbReference>
<feature type="domain" description="Fibronectin type-III" evidence="2">
    <location>
        <begin position="415"/>
        <end position="489"/>
    </location>
</feature>
<dbReference type="SUPFAM" id="SSF49265">
    <property type="entry name" value="Fibronectin type III"/>
    <property type="match status" value="2"/>
</dbReference>
<name>A0A2T7NRS2_POMCA</name>
<evidence type="ECO:0000259" key="2">
    <source>
        <dbReference type="SMART" id="SM00060"/>
    </source>
</evidence>
<proteinExistence type="predicted"/>
<evidence type="ECO:0000256" key="1">
    <source>
        <dbReference type="SAM" id="Phobius"/>
    </source>
</evidence>
<dbReference type="InterPro" id="IPR003961">
    <property type="entry name" value="FN3_dom"/>
</dbReference>
<dbReference type="PANTHER" id="PTHR20859">
    <property type="entry name" value="INTERFERON/INTERLEUKIN RECEPTOR"/>
    <property type="match status" value="1"/>
</dbReference>
<dbReference type="EMBL" id="PZQS01000010">
    <property type="protein sequence ID" value="PVD23856.1"/>
    <property type="molecule type" value="Genomic_DNA"/>
</dbReference>
<keyword evidence="4" id="KW-1185">Reference proteome</keyword>
<comment type="caution">
    <text evidence="3">The sequence shown here is derived from an EMBL/GenBank/DDBJ whole genome shotgun (WGS) entry which is preliminary data.</text>
</comment>
<dbReference type="AlphaFoldDB" id="A0A2T7NRS2"/>
<dbReference type="GO" id="GO:0005886">
    <property type="term" value="C:plasma membrane"/>
    <property type="evidence" value="ECO:0007669"/>
    <property type="project" value="TreeGrafter"/>
</dbReference>
<evidence type="ECO:0000313" key="3">
    <source>
        <dbReference type="EMBL" id="PVD23856.1"/>
    </source>
</evidence>
<feature type="transmembrane region" description="Helical" evidence="1">
    <location>
        <begin position="725"/>
        <end position="748"/>
    </location>
</feature>
<keyword evidence="1" id="KW-1133">Transmembrane helix</keyword>
<dbReference type="GO" id="GO:0004896">
    <property type="term" value="F:cytokine receptor activity"/>
    <property type="evidence" value="ECO:0007669"/>
    <property type="project" value="TreeGrafter"/>
</dbReference>
<sequence>MVLLAGCMECAQLLSLDFIPNPSESPRFPGNGFFHPGDMVRVKCQYNAAECESRNHTHLVIVPEGKLRLTDAGRGKCWTEVKIENITLVEGKEFIRCSDTEDQTQVRRRSIRVGYPPVQPTNLTVEFIPLDTIRLWLDPVKIGMDLNDNTTLWTVNFIWRDGPNECGTTKTEQLTSSSSFVACTLNLTGRNKDHGTYVGDHGGSVYKPVTFNISVNNLFGQAQVEESFDLCFNVRPGKVQGARVVERGETWLNLTLDLPGGIDKPMLQYMSYGNDSDQMRLRYTLDQVSEKDENRLRPERLAFYQNFGFYRNLHEDEEARTRLNFSLQLPFTKEVPWSDINSTTLHLSISGLSPNTHYRVELRLLARYPGPLFEMPLDETLTSESVPLQAPSLKGVSPSYCFGKQNCISCVIYFQEIPRPLRFSEVERYVLTATLIQTTQSLSNDSIVERASNITVTAGGQQNAILLDRLVPNDLYNISLVAYTAKGTSPTSTLTLNATQHEGIADVDLEVGQSQDGGSSRQYRVSWHDEQQTGAADNVTYFVHYCYVNNVVSGLLCKHKLCTLTIPRYRGNSTDLQPIFFVSRVQNGRSSGLIKSKWVYNMDADPGPVDWVTVTSLPETFRLQVDFAPTREANSDTPVYGRPSGYIIAWTENGSCDTRCQALRTAPPNQMMKLPSYTVRPFTLMDLSPSTSYCVGVKALKGENSSTWTCSTSSTGGEPHEFNKAVAISASLASFVLLCGLVCILHYCNTQVNMKKAKLKYTVTDLPRPKHLWAYMSSEQKCHIYGAVESKETSEREGERFYCKIHGKDSDVCEERDATTGAGKDVTEAVRGMDVSEVTREHEPQDSFSYDANDVVESDVCEECCGVVGRYVTEDA</sequence>
<reference evidence="3 4" key="1">
    <citation type="submission" date="2018-04" db="EMBL/GenBank/DDBJ databases">
        <title>The genome of golden apple snail Pomacea canaliculata provides insight into stress tolerance and invasive adaptation.</title>
        <authorList>
            <person name="Liu C."/>
            <person name="Liu B."/>
            <person name="Ren Y."/>
            <person name="Zhang Y."/>
            <person name="Wang H."/>
            <person name="Li S."/>
            <person name="Jiang F."/>
            <person name="Yin L."/>
            <person name="Zhang G."/>
            <person name="Qian W."/>
            <person name="Fan W."/>
        </authorList>
    </citation>
    <scope>NUCLEOTIDE SEQUENCE [LARGE SCALE GENOMIC DNA]</scope>
    <source>
        <strain evidence="3">SZHN2017</strain>
        <tissue evidence="3">Muscle</tissue>
    </source>
</reference>
<dbReference type="InterPro" id="IPR036116">
    <property type="entry name" value="FN3_sf"/>
</dbReference>
<feature type="domain" description="Fibronectin type-III" evidence="2">
    <location>
        <begin position="236"/>
        <end position="370"/>
    </location>
</feature>
<protein>
    <recommendedName>
        <fullName evidence="2">Fibronectin type-III domain-containing protein</fullName>
    </recommendedName>
</protein>
<gene>
    <name evidence="3" type="ORF">C0Q70_17130</name>
</gene>